<dbReference type="PANTHER" id="PTHR46696:SF6">
    <property type="entry name" value="P450, PUTATIVE (EUROFUNG)-RELATED"/>
    <property type="match status" value="1"/>
</dbReference>
<dbReference type="RefSeq" id="WP_091321284.1">
    <property type="nucleotide sequence ID" value="NZ_FOSW01000002.1"/>
</dbReference>
<keyword evidence="2" id="KW-0479">Metal-binding</keyword>
<gene>
    <name evidence="3" type="ORF">SAMN04488085_102127</name>
</gene>
<dbReference type="PROSITE" id="PS00086">
    <property type="entry name" value="CYTOCHROME_P450"/>
    <property type="match status" value="1"/>
</dbReference>
<dbReference type="SUPFAM" id="SSF48264">
    <property type="entry name" value="Cytochrome P450"/>
    <property type="match status" value="1"/>
</dbReference>
<dbReference type="PANTHER" id="PTHR46696">
    <property type="entry name" value="P450, PUTATIVE (EUROFUNG)-RELATED"/>
    <property type="match status" value="1"/>
</dbReference>
<proteinExistence type="inferred from homology"/>
<dbReference type="Proteomes" id="UP000199152">
    <property type="component" value="Unassembled WGS sequence"/>
</dbReference>
<keyword evidence="4" id="KW-1185">Reference proteome</keyword>
<dbReference type="GO" id="GO:0005506">
    <property type="term" value="F:iron ion binding"/>
    <property type="evidence" value="ECO:0007669"/>
    <property type="project" value="InterPro"/>
</dbReference>
<dbReference type="GO" id="GO:0004497">
    <property type="term" value="F:monooxygenase activity"/>
    <property type="evidence" value="ECO:0007669"/>
    <property type="project" value="UniProtKB-KW"/>
</dbReference>
<comment type="similarity">
    <text evidence="1 2">Belongs to the cytochrome P450 family.</text>
</comment>
<accession>A0A1I4AB35</accession>
<dbReference type="Pfam" id="PF00067">
    <property type="entry name" value="p450"/>
    <property type="match status" value="1"/>
</dbReference>
<dbReference type="InterPro" id="IPR036396">
    <property type="entry name" value="Cyt_P450_sf"/>
</dbReference>
<dbReference type="Gene3D" id="1.10.630.10">
    <property type="entry name" value="Cytochrome P450"/>
    <property type="match status" value="1"/>
</dbReference>
<dbReference type="GO" id="GO:0020037">
    <property type="term" value="F:heme binding"/>
    <property type="evidence" value="ECO:0007669"/>
    <property type="project" value="InterPro"/>
</dbReference>
<organism evidence="3 4">
    <name type="scientific">Geodermatophilus ruber</name>
    <dbReference type="NCBI Taxonomy" id="504800"/>
    <lineage>
        <taxon>Bacteria</taxon>
        <taxon>Bacillati</taxon>
        <taxon>Actinomycetota</taxon>
        <taxon>Actinomycetes</taxon>
        <taxon>Geodermatophilales</taxon>
        <taxon>Geodermatophilaceae</taxon>
        <taxon>Geodermatophilus</taxon>
    </lineage>
</organism>
<dbReference type="OrthoDB" id="3209493at2"/>
<name>A0A1I4AB35_9ACTN</name>
<keyword evidence="2" id="KW-0503">Monooxygenase</keyword>
<protein>
    <submittedName>
        <fullName evidence="3">Cytochrome P450</fullName>
    </submittedName>
</protein>
<dbReference type="InterPro" id="IPR001128">
    <property type="entry name" value="Cyt_P450"/>
</dbReference>
<reference evidence="3 4" key="1">
    <citation type="submission" date="2016-10" db="EMBL/GenBank/DDBJ databases">
        <authorList>
            <person name="de Groot N.N."/>
        </authorList>
    </citation>
    <scope>NUCLEOTIDE SEQUENCE [LARGE SCALE GENOMIC DNA]</scope>
    <source>
        <strain evidence="3 4">DSM 45317</strain>
    </source>
</reference>
<dbReference type="GO" id="GO:0016705">
    <property type="term" value="F:oxidoreductase activity, acting on paired donors, with incorporation or reduction of molecular oxygen"/>
    <property type="evidence" value="ECO:0007669"/>
    <property type="project" value="InterPro"/>
</dbReference>
<evidence type="ECO:0000313" key="3">
    <source>
        <dbReference type="EMBL" id="SFK52979.1"/>
    </source>
</evidence>
<dbReference type="InterPro" id="IPR017972">
    <property type="entry name" value="Cyt_P450_CS"/>
</dbReference>
<keyword evidence="2" id="KW-0560">Oxidoreductase</keyword>
<dbReference type="AlphaFoldDB" id="A0A1I4AB35"/>
<dbReference type="STRING" id="504800.SAMN04488085_102127"/>
<keyword evidence="2" id="KW-0408">Iron</keyword>
<keyword evidence="2" id="KW-0349">Heme</keyword>
<dbReference type="EMBL" id="FOSW01000002">
    <property type="protein sequence ID" value="SFK52979.1"/>
    <property type="molecule type" value="Genomic_DNA"/>
</dbReference>
<sequence length="404" mass="44866">MTAVPGPVHPDFDPLESDDPTVAHGLYARLRAECPVAHTDAYGGFWALTRHADVAAAAGDSATFISSVRAVVPSDPRGLRRPPLNFDAPAHTPYRRALDRTLQRARISRLEPRLRAHAARELSPMVERGSGDVAQEFGARFPAWVTTEWLNLHPGIAPQLADTATAWVRAWRRMDGPVVNEMSERMYQIARDLVRDRRHAPRPVEEDPASSLLAERLDGRPLEEEHLVGALRQSLVVGMVAPPIILGSICVHLARDPELQARLRAHPELLPDALEEFLRLYTPYRGFARTVSRDVELHGRVIRPREPVTLVYASANRDAEVFPEPDAFVLGRPNIAQHLAFGRGRHRCVGMPLARLSLRIALGELLSRTTHFALDGPLEGARMPEIGYVSAPLRLTPVDERGPR</sequence>
<evidence type="ECO:0000313" key="4">
    <source>
        <dbReference type="Proteomes" id="UP000199152"/>
    </source>
</evidence>
<evidence type="ECO:0000256" key="1">
    <source>
        <dbReference type="ARBA" id="ARBA00010617"/>
    </source>
</evidence>
<evidence type="ECO:0000256" key="2">
    <source>
        <dbReference type="RuleBase" id="RU000461"/>
    </source>
</evidence>
<dbReference type="InParanoid" id="A0A1I4AB35"/>